<evidence type="ECO:0000256" key="2">
    <source>
        <dbReference type="ARBA" id="ARBA00005375"/>
    </source>
</evidence>
<evidence type="ECO:0000256" key="7">
    <source>
        <dbReference type="ARBA" id="ARBA00023180"/>
    </source>
</evidence>
<gene>
    <name evidence="8" type="ORF">TSIB3V08_LOCUS4690</name>
</gene>
<dbReference type="InterPro" id="IPR029033">
    <property type="entry name" value="His_PPase_superfam"/>
</dbReference>
<accession>A0A7R9FZU7</accession>
<evidence type="ECO:0000256" key="1">
    <source>
        <dbReference type="ARBA" id="ARBA00000032"/>
    </source>
</evidence>
<protein>
    <recommendedName>
        <fullName evidence="3">acid phosphatase</fullName>
        <ecNumber evidence="3">3.1.3.2</ecNumber>
    </recommendedName>
</protein>
<dbReference type="SUPFAM" id="SSF53254">
    <property type="entry name" value="Phosphoglycerate mutase-like"/>
    <property type="match status" value="3"/>
</dbReference>
<evidence type="ECO:0000256" key="3">
    <source>
        <dbReference type="ARBA" id="ARBA00012646"/>
    </source>
</evidence>
<name>A0A7R9FZU7_TIMSH</name>
<dbReference type="GO" id="GO:0003993">
    <property type="term" value="F:acid phosphatase activity"/>
    <property type="evidence" value="ECO:0007669"/>
    <property type="project" value="UniProtKB-EC"/>
</dbReference>
<evidence type="ECO:0000313" key="8">
    <source>
        <dbReference type="EMBL" id="CAD7260514.1"/>
    </source>
</evidence>
<keyword evidence="6" id="KW-1015">Disulfide bond</keyword>
<keyword evidence="4" id="KW-0732">Signal</keyword>
<keyword evidence="5" id="KW-0378">Hydrolase</keyword>
<dbReference type="PANTHER" id="PTHR11567:SF211">
    <property type="entry name" value="PROSTATIC ACID PHOSPHATASE"/>
    <property type="match status" value="1"/>
</dbReference>
<reference evidence="8" key="1">
    <citation type="submission" date="2020-11" db="EMBL/GenBank/DDBJ databases">
        <authorList>
            <person name="Tran Van P."/>
        </authorList>
    </citation>
    <scope>NUCLEOTIDE SEQUENCE</scope>
</reference>
<dbReference type="PANTHER" id="PTHR11567">
    <property type="entry name" value="ACID PHOSPHATASE-RELATED"/>
    <property type="match status" value="1"/>
</dbReference>
<dbReference type="InterPro" id="IPR050645">
    <property type="entry name" value="Histidine_acid_phosphatase"/>
</dbReference>
<dbReference type="Pfam" id="PF00328">
    <property type="entry name" value="His_Phos_2"/>
    <property type="match status" value="4"/>
</dbReference>
<comment type="similarity">
    <text evidence="2">Belongs to the histidine acid phosphatase family.</text>
</comment>
<dbReference type="EC" id="3.1.3.2" evidence="3"/>
<dbReference type="CDD" id="cd07061">
    <property type="entry name" value="HP_HAP_like"/>
    <property type="match status" value="2"/>
</dbReference>
<evidence type="ECO:0000256" key="6">
    <source>
        <dbReference type="ARBA" id="ARBA00023157"/>
    </source>
</evidence>
<evidence type="ECO:0000256" key="4">
    <source>
        <dbReference type="ARBA" id="ARBA00022729"/>
    </source>
</evidence>
<dbReference type="EMBL" id="OC001715">
    <property type="protein sequence ID" value="CAD7260514.1"/>
    <property type="molecule type" value="Genomic_DNA"/>
</dbReference>
<dbReference type="AlphaFoldDB" id="A0A7R9FZU7"/>
<proteinExistence type="inferred from homology"/>
<sequence length="787" mass="88711">MASLVLTDSSQLTSDSPHLAVELNTTSAYARRVEGWEKVDIMATSLTTNPRWEWGAGQERWNPPNLPVDTCDDLGTIIFSNVIFRHGDRTIISSYRNDPYNNKTKYWPRGYEQLTEIGEDQHFKQGSFFRKRYNHILPETYNVNDLYVRSSNIDRTLASAQAHLAGLYPPTEQNLAQPNINFQVIPIHTTDIVNDKVNYFNIKSGPILKEIIANTKAKVKGTLSPDRKLYIYSAHDSNIVSLLQGLKVFNGFLVPYASAVMIELRSKADEYFITVSYKNSTKIDPYLLQISGCDALCPLDSFVELTKTIIPDDLIPEGNERLNSSFLQVSYKNSTETDPHLLQLPGCDALCPLHSFVELTKPLIPDDLTTECAEEVVAGQEYHFEIPAAVLVVALLLSTGLVRSLPVDSGDDLGTITFSSSGEYFTLSTVLLVALLLSTGLFRSLPVDTGDDLGTITFFGTRKVEFKGLGKFAWRENGKPFRENHPQYIRLESNSDIHVIDSPVYLESDALKHVATEELFRHGDRAPTGAYPNDIYNDEAKYWPRGYGQLSEIGEEQHFKQGSFFRKRYNHILPETYNVNDTYELYNLPIPEWVNSYYPQPLRNLFLLESFIAAAGTEELQRLSTGPLLKEIITNTQAKVNGTLSPDRGLYIYSAHDSNVVDLLQGLDVFNGILVPYASAVLIELRSKSDEYFITVSYKNNTETDPYLLQLPGCDTLCPLDSFVELTKPIIPDDLTTECAEEVVAGQEYLFEIPAAAILPEWEHCFQQPTVKDGRFHRISFTTKHHK</sequence>
<dbReference type="InterPro" id="IPR000560">
    <property type="entry name" value="His_Pase_clade-2"/>
</dbReference>
<evidence type="ECO:0000256" key="5">
    <source>
        <dbReference type="ARBA" id="ARBA00022801"/>
    </source>
</evidence>
<organism evidence="8">
    <name type="scientific">Timema shepardi</name>
    <name type="common">Walking stick</name>
    <dbReference type="NCBI Taxonomy" id="629360"/>
    <lineage>
        <taxon>Eukaryota</taxon>
        <taxon>Metazoa</taxon>
        <taxon>Ecdysozoa</taxon>
        <taxon>Arthropoda</taxon>
        <taxon>Hexapoda</taxon>
        <taxon>Insecta</taxon>
        <taxon>Pterygota</taxon>
        <taxon>Neoptera</taxon>
        <taxon>Polyneoptera</taxon>
        <taxon>Phasmatodea</taxon>
        <taxon>Timematodea</taxon>
        <taxon>Timematoidea</taxon>
        <taxon>Timematidae</taxon>
        <taxon>Timema</taxon>
    </lineage>
</organism>
<keyword evidence="7" id="KW-0325">Glycoprotein</keyword>
<comment type="catalytic activity">
    <reaction evidence="1">
        <text>a phosphate monoester + H2O = an alcohol + phosphate</text>
        <dbReference type="Rhea" id="RHEA:15017"/>
        <dbReference type="ChEBI" id="CHEBI:15377"/>
        <dbReference type="ChEBI" id="CHEBI:30879"/>
        <dbReference type="ChEBI" id="CHEBI:43474"/>
        <dbReference type="ChEBI" id="CHEBI:67140"/>
        <dbReference type="EC" id="3.1.3.2"/>
    </reaction>
</comment>
<dbReference type="Gene3D" id="3.40.50.1240">
    <property type="entry name" value="Phosphoglycerate mutase-like"/>
    <property type="match status" value="5"/>
</dbReference>